<dbReference type="AlphaFoldDB" id="A0A450YSY0"/>
<dbReference type="EMBL" id="CAADFT010000038">
    <property type="protein sequence ID" value="VFK44651.1"/>
    <property type="molecule type" value="Genomic_DNA"/>
</dbReference>
<gene>
    <name evidence="2" type="ORF">BECKTC1821E_GA0114239_103812</name>
</gene>
<keyword evidence="1" id="KW-1133">Transmembrane helix</keyword>
<sequence length="112" mass="13041">MPEDRKTLNLKPIKPFVALLFFALSLSYTTFIFDADSWDWGLLIKRKPFFHHSAIVIVSDAETKRSRSFLGDVAFVLSMHKLYCGSIMPEFNTGNCKQKELTDFSTYLRFYE</sequence>
<evidence type="ECO:0000313" key="2">
    <source>
        <dbReference type="EMBL" id="VFK44651.1"/>
    </source>
</evidence>
<reference evidence="2" key="1">
    <citation type="submission" date="2019-02" db="EMBL/GenBank/DDBJ databases">
        <authorList>
            <person name="Gruber-Vodicka R. H."/>
            <person name="Seah K. B. B."/>
        </authorList>
    </citation>
    <scope>NUCLEOTIDE SEQUENCE</scope>
    <source>
        <strain evidence="2">BECK_BZ125</strain>
    </source>
</reference>
<evidence type="ECO:0000256" key="1">
    <source>
        <dbReference type="SAM" id="Phobius"/>
    </source>
</evidence>
<name>A0A450YSY0_9GAMM</name>
<feature type="transmembrane region" description="Helical" evidence="1">
    <location>
        <begin position="12"/>
        <end position="33"/>
    </location>
</feature>
<proteinExistence type="predicted"/>
<protein>
    <submittedName>
        <fullName evidence="2">Uncharacterized protein</fullName>
    </submittedName>
</protein>
<organism evidence="2">
    <name type="scientific">Candidatus Kentrum sp. TC</name>
    <dbReference type="NCBI Taxonomy" id="2126339"/>
    <lineage>
        <taxon>Bacteria</taxon>
        <taxon>Pseudomonadati</taxon>
        <taxon>Pseudomonadota</taxon>
        <taxon>Gammaproteobacteria</taxon>
        <taxon>Candidatus Kentrum</taxon>
    </lineage>
</organism>
<accession>A0A450YSY0</accession>
<keyword evidence="1" id="KW-0472">Membrane</keyword>
<keyword evidence="1" id="KW-0812">Transmembrane</keyword>